<name>A0A7W6E6N3_9RHOB</name>
<organism evidence="3 4">
    <name type="scientific">Sulfitobacter undariae</name>
    <dbReference type="NCBI Taxonomy" id="1563671"/>
    <lineage>
        <taxon>Bacteria</taxon>
        <taxon>Pseudomonadati</taxon>
        <taxon>Pseudomonadota</taxon>
        <taxon>Alphaproteobacteria</taxon>
        <taxon>Rhodobacterales</taxon>
        <taxon>Roseobacteraceae</taxon>
        <taxon>Sulfitobacter</taxon>
    </lineage>
</organism>
<dbReference type="HAMAP" id="MF_01527_B">
    <property type="entry name" value="GTP_cyclohydrol_B"/>
    <property type="match status" value="1"/>
</dbReference>
<comment type="catalytic activity">
    <reaction evidence="2">
        <text>GTP + H2O = 7,8-dihydroneopterin 3'-triphosphate + formate + H(+)</text>
        <dbReference type="Rhea" id="RHEA:17473"/>
        <dbReference type="ChEBI" id="CHEBI:15377"/>
        <dbReference type="ChEBI" id="CHEBI:15378"/>
        <dbReference type="ChEBI" id="CHEBI:15740"/>
        <dbReference type="ChEBI" id="CHEBI:37565"/>
        <dbReference type="ChEBI" id="CHEBI:58462"/>
        <dbReference type="EC" id="3.5.4.16"/>
    </reaction>
</comment>
<dbReference type="PANTHER" id="PTHR36445">
    <property type="entry name" value="GTP CYCLOHYDROLASE MPTA"/>
    <property type="match status" value="1"/>
</dbReference>
<evidence type="ECO:0000256" key="2">
    <source>
        <dbReference type="HAMAP-Rule" id="MF_01527"/>
    </source>
</evidence>
<dbReference type="EC" id="3.5.4.16" evidence="2"/>
<keyword evidence="1 2" id="KW-0378">Hydrolase</keyword>
<dbReference type="EMBL" id="JACIEI010000001">
    <property type="protein sequence ID" value="MBB3993015.1"/>
    <property type="molecule type" value="Genomic_DNA"/>
</dbReference>
<dbReference type="InterPro" id="IPR003801">
    <property type="entry name" value="GTP_cyclohydrolase_FolE2/MptA"/>
</dbReference>
<protein>
    <recommendedName>
        <fullName evidence="2">GTP cyclohydrolase FolE2</fullName>
        <ecNumber evidence="2">3.5.4.16</ecNumber>
    </recommendedName>
</protein>
<dbReference type="GO" id="GO:0046654">
    <property type="term" value="P:tetrahydrofolate biosynthetic process"/>
    <property type="evidence" value="ECO:0007669"/>
    <property type="project" value="UniProtKB-UniRule"/>
</dbReference>
<evidence type="ECO:0000313" key="3">
    <source>
        <dbReference type="EMBL" id="MBB3993015.1"/>
    </source>
</evidence>
<comment type="pathway">
    <text evidence="2">Cofactor biosynthesis; 7,8-dihydroneopterin triphosphate biosynthesis; 7,8-dihydroneopterin triphosphate from GTP: step 1/1.</text>
</comment>
<keyword evidence="4" id="KW-1185">Reference proteome</keyword>
<feature type="site" description="May be catalytically important" evidence="2">
    <location>
        <position position="222"/>
    </location>
</feature>
<dbReference type="NCBIfam" id="NF010200">
    <property type="entry name" value="PRK13674.1-1"/>
    <property type="match status" value="1"/>
</dbReference>
<reference evidence="3 4" key="1">
    <citation type="submission" date="2020-08" db="EMBL/GenBank/DDBJ databases">
        <title>Genomic Encyclopedia of Type Strains, Phase IV (KMG-IV): sequencing the most valuable type-strain genomes for metagenomic binning, comparative biology and taxonomic classification.</title>
        <authorList>
            <person name="Goeker M."/>
        </authorList>
    </citation>
    <scope>NUCLEOTIDE SEQUENCE [LARGE SCALE GENOMIC DNA]</scope>
    <source>
        <strain evidence="3 4">DSM 102234</strain>
    </source>
</reference>
<comment type="similarity">
    <text evidence="2">Belongs to the GTP cyclohydrolase IV family.</text>
</comment>
<dbReference type="GO" id="GO:0003934">
    <property type="term" value="F:GTP cyclohydrolase I activity"/>
    <property type="evidence" value="ECO:0007669"/>
    <property type="project" value="UniProtKB-UniRule"/>
</dbReference>
<dbReference type="PANTHER" id="PTHR36445:SF1">
    <property type="entry name" value="GTP CYCLOHYDROLASE MPTA"/>
    <property type="match status" value="1"/>
</dbReference>
<dbReference type="AlphaFoldDB" id="A0A7W6E6N3"/>
<dbReference type="UniPathway" id="UPA00848">
    <property type="reaction ID" value="UER00151"/>
</dbReference>
<dbReference type="InterPro" id="IPR022838">
    <property type="entry name" value="GTP_cyclohydrolase_FolE2"/>
</dbReference>
<dbReference type="Proteomes" id="UP000530268">
    <property type="component" value="Unassembled WGS sequence"/>
</dbReference>
<proteinExistence type="inferred from homology"/>
<comment type="function">
    <text evidence="2">Converts GTP to 7,8-dihydroneopterin triphosphate.</text>
</comment>
<dbReference type="RefSeq" id="WP_184562626.1">
    <property type="nucleotide sequence ID" value="NZ_JACIEI010000001.1"/>
</dbReference>
<evidence type="ECO:0000256" key="1">
    <source>
        <dbReference type="ARBA" id="ARBA00022801"/>
    </source>
</evidence>
<sequence length="364" mass="40478">MNTAKPVKQRPDHAAAQAALETLRAWAAQADAAEVAAMEPAVARVLAAEPEYPSFKRDYPADFQIDGAYKASLPDLQNGPSSLIKGSKQHIQHVGISNFRLPVRFKMREGDPLTLETSVTGTVSLEAEKKGINMSRIMRSFYKHAQSTFSFEVIEAALDDYITDLESFDARIQLRFSLPMKISSLRSGLEGYQYYDVALELVEVAGVRQRIIHLDYVYSSTCPCSLELSEHARATRNQLATPHSQRSVARISVLLAQGQDDLWVEDLIEACRRAVPTETQVMVKREDEQAFAELNAANPIFVEDAARLFCEQLSADPRIGDFRIVASHQESLHSHDAVSILTQGPMFAQASIDPKLFNTLFHIG</sequence>
<dbReference type="Gene3D" id="3.10.270.10">
    <property type="entry name" value="Urate Oxidase"/>
    <property type="match status" value="1"/>
</dbReference>
<comment type="caution">
    <text evidence="3">The sequence shown here is derived from an EMBL/GenBank/DDBJ whole genome shotgun (WGS) entry which is preliminary data.</text>
</comment>
<accession>A0A7W6E6N3</accession>
<gene>
    <name evidence="2" type="primary">folE2</name>
    <name evidence="3" type="ORF">GGR95_000634</name>
</gene>
<dbReference type="Pfam" id="PF02649">
    <property type="entry name" value="GCHY-1"/>
    <property type="match status" value="1"/>
</dbReference>
<evidence type="ECO:0000313" key="4">
    <source>
        <dbReference type="Proteomes" id="UP000530268"/>
    </source>
</evidence>